<dbReference type="Gramene" id="AUR62039527-RA">
    <property type="protein sequence ID" value="AUR62039527-RA:cds"/>
    <property type="gene ID" value="AUR62039527"/>
</dbReference>
<keyword evidence="3" id="KW-1185">Reference proteome</keyword>
<reference evidence="2" key="2">
    <citation type="submission" date="2021-03" db="UniProtKB">
        <authorList>
            <consortium name="EnsemblPlants"/>
        </authorList>
    </citation>
    <scope>IDENTIFICATION</scope>
</reference>
<dbReference type="PANTHER" id="PTHR47718:SF17">
    <property type="entry name" value="PROTEIN FAR1-RELATED SEQUENCE 5-LIKE"/>
    <property type="match status" value="1"/>
</dbReference>
<dbReference type="Proteomes" id="UP000596660">
    <property type="component" value="Unplaced"/>
</dbReference>
<evidence type="ECO:0000313" key="3">
    <source>
        <dbReference type="Proteomes" id="UP000596660"/>
    </source>
</evidence>
<reference evidence="2" key="1">
    <citation type="journal article" date="2017" name="Nature">
        <title>The genome of Chenopodium quinoa.</title>
        <authorList>
            <person name="Jarvis D.E."/>
            <person name="Ho Y.S."/>
            <person name="Lightfoot D.J."/>
            <person name="Schmoeckel S.M."/>
            <person name="Li B."/>
            <person name="Borm T.J.A."/>
            <person name="Ohyanagi H."/>
            <person name="Mineta K."/>
            <person name="Michell C.T."/>
            <person name="Saber N."/>
            <person name="Kharbatia N.M."/>
            <person name="Rupper R.R."/>
            <person name="Sharp A.R."/>
            <person name="Dally N."/>
            <person name="Boughton B.A."/>
            <person name="Woo Y.H."/>
            <person name="Gao G."/>
            <person name="Schijlen E.G.W.M."/>
            <person name="Guo X."/>
            <person name="Momin A.A."/>
            <person name="Negrao S."/>
            <person name="Al-Babili S."/>
            <person name="Gehring C."/>
            <person name="Roessner U."/>
            <person name="Jung C."/>
            <person name="Murphy K."/>
            <person name="Arold S.T."/>
            <person name="Gojobori T."/>
            <person name="van der Linden C.G."/>
            <person name="van Loo E.N."/>
            <person name="Jellen E.N."/>
            <person name="Maughan P.J."/>
            <person name="Tester M."/>
        </authorList>
    </citation>
    <scope>NUCLEOTIDE SEQUENCE [LARGE SCALE GENOMIC DNA]</scope>
    <source>
        <strain evidence="2">cv. PI 614886</strain>
    </source>
</reference>
<sequence length="123" mass="14305">MTDQAQAMAKEIKVVFPNSRHRLCMWHIGENAKKNIKGLRAKKGFNDLFDIVLKYTDTIQEFENYWSRVDDNDVAEMGVTPCSVWRLYHIRTFITLVDRAQNDLSARAVIEEAIEECTARIKL</sequence>
<accession>A0A803N2X1</accession>
<dbReference type="InterPro" id="IPR018289">
    <property type="entry name" value="MULE_transposase_dom"/>
</dbReference>
<dbReference type="EnsemblPlants" id="AUR62039527-RA">
    <property type="protein sequence ID" value="AUR62039527-RA:cds"/>
    <property type="gene ID" value="AUR62039527"/>
</dbReference>
<dbReference type="Pfam" id="PF10551">
    <property type="entry name" value="MULE"/>
    <property type="match status" value="1"/>
</dbReference>
<proteinExistence type="predicted"/>
<organism evidence="2 3">
    <name type="scientific">Chenopodium quinoa</name>
    <name type="common">Quinoa</name>
    <dbReference type="NCBI Taxonomy" id="63459"/>
    <lineage>
        <taxon>Eukaryota</taxon>
        <taxon>Viridiplantae</taxon>
        <taxon>Streptophyta</taxon>
        <taxon>Embryophyta</taxon>
        <taxon>Tracheophyta</taxon>
        <taxon>Spermatophyta</taxon>
        <taxon>Magnoliopsida</taxon>
        <taxon>eudicotyledons</taxon>
        <taxon>Gunneridae</taxon>
        <taxon>Pentapetalae</taxon>
        <taxon>Caryophyllales</taxon>
        <taxon>Chenopodiaceae</taxon>
        <taxon>Chenopodioideae</taxon>
        <taxon>Atripliceae</taxon>
        <taxon>Chenopodium</taxon>
    </lineage>
</organism>
<name>A0A803N2X1_CHEQI</name>
<dbReference type="AlphaFoldDB" id="A0A803N2X1"/>
<protein>
    <recommendedName>
        <fullName evidence="1">MULE transposase domain-containing protein</fullName>
    </recommendedName>
</protein>
<dbReference type="PANTHER" id="PTHR47718">
    <property type="entry name" value="OS01G0519700 PROTEIN"/>
    <property type="match status" value="1"/>
</dbReference>
<evidence type="ECO:0000259" key="1">
    <source>
        <dbReference type="Pfam" id="PF10551"/>
    </source>
</evidence>
<evidence type="ECO:0000313" key="2">
    <source>
        <dbReference type="EnsemblPlants" id="AUR62039527-RA:cds"/>
    </source>
</evidence>
<feature type="domain" description="MULE transposase" evidence="1">
    <location>
        <begin position="1"/>
        <end position="30"/>
    </location>
</feature>